<sequence>MKIRPLFLPLPALIQKLVREKAGCFQYNSSAMNKENKKIERSKNAKSDRSDNAKKATLAATSRFQNINDQHLKNITVYANGNPRVNFRFLLKSPRSQHLDYILDDVAVKISAKTGYAIRNLFAVSGEKIKEASEIRDGESYVAAGVEKFKRAAYGMSSATSQERPGRVRSRPLKPLKAPVKSQKETKEISSLTKTTKVQRKEALPPISVQPAQKEETDVVPDAPDVKIDLPIDQNSLPSNVSEIAIDSSEPVVDADAAATQTPDVVYSAPPGPLFIQDIEDEAAADKPSADNKNTLISSRSAPDGMEFELINPEDIPTVESTPEVPACAEEKFEKVYCSSASPEAIEPASNKEELDQAVEGNEHGGNEIERENLISANELTGESFTVAELREESDKSDVFEKQSIVIKEDNTVAEIASTPKIESPLVENQHVKKWIDEEAVMAAYGIVECNEQQILAPATGLTDQELTDIDSLPEETLEKEEDETGVESEHFELRDHVEASVEEVSAELEDLKKEVETVVDRTEQYKSRFLAYYFQLAKIYSCKDLLSNVIDQVQELDSPAREAATESELTASIDVMKDIEYVSRTDSLSTEGPDEAEEDERSLNDIEDAESQVMDISVDQIDESAADETKPADECDFVVEKAVGEDILCRLSSSSTEGPDEADSSLNDDDVSEHSLPYEHAKSQETTCEIETMKSVVSDHEPEAEDVCIKNEVINVPQLEATVEFEKQLPVCENQQENKPVLANEDVSEKYAESYEEIKNAEDIDEIAGDATEEVFENRDDLEQIGSMPKVPVCPEEKLENVQCLITASEEIESASNKEDLEHAVEESVNFKDNDEIAADETEQDVEDDEDFEEIEDANSFEKNAQVTERNVEIVKDKVESSLIPDLPENTETEGIIEKENITVESTDVVTIIADHVPTVESILEVPASTKENIEIVHSLSASSESIESLLKKEELDLEEKNITIVSTDVDVIVADHVIDGIESVSDNENEDFSTRTDDVNVDNETAQTVEIGFEETKHETSENSQVKDVFSKDEENIGDLGAQTSALVNSETDFQLTSVTPINDPTSEEIDNIKSHDASINAADLSSDDVTELEVDFVENTELDNSSTDKNEKTIYSEEKIVTDNFNAETIVAKSVFESDQNKSVKMEQDSPNVVEESDVSQETGQNEAVPTIPEPVCEDETYVDLDSEIENDVDSKTCDHSENNEAQDISKAEVIQENMNIEEVTKTHIEDEPVEDSTCERFDIISALAATDPSEVKTEELQDQAEASEKSVATLENNDNQSQDQSLLSGKTNHEDIIFADTPAGITIIDADVPSISEMEIPTEEEISHLLSSSSRITTEETLDRRTDELIADEFSGDQVTFGSIDTNSEELFLSQSESTTTGLSTIAESFESRLDSSLTPNQASGVDEQIVRIVPQDNKIPLFQQENDSAFGSTTEEPKIIVDLKNMELVEISDSINEEQHIEKQEDVANRDTVLTEPEAQQSDEHQILINASLDDKEQENLVSDDLAQENIAKEETIVAEIIIMPAKSESEQEEITQFLAKTVEDTEEMINNDSEEQPQMTRATDNFEIEAKVEEIVKVVVEKVTTEAESEEITKSENNVELVEKDEIIIAEKINEKTIEKDHDIDSLDSDVSDSESKIIEDGDFFKVSNESKIQTSHFDESSDDREESTTIVESENAATTADSENHQLAEKNDSIIAENEDEEIIIASKELVESAQPQSIDNVTVTNADARSESPEKVECDLKDLVGFCEMEKTCTNEQEKIEEIIAEKIPESIFVDELAQETGEEILAENSSSTFGGPSEPYEDISETTAVALTEPENEQTIIIAEPIRENVESTEIIQLSQSEQDLSQAASDLSEINCFKNPMLASSSIEDDLSSEAVANIILESHKKEEANKSEEREDEFFSVESTSAVLELAQLEPELERSGPRKNSCQLKRVPVLISSRSVDTALEEDELDADDNVIMKTILEGCMTKSEPIVPVLGSDEPCEKFEMTSTSIEIEKSANATNATSESIASITESDSLERVRSETIAFDTEAPEQIQTFTELEQQIAEEVKEEIAEIRTTAFESQEAALELDDEHYIKVDESADVNSLVGELVNNAVQKVQEEEQNINDETEQPEPIPVLPQIEQKPVVSEDRAEEIPAVEIEPEDRIEIVSSSAEIEDEESLVKLSNQKSEEKTAIEEAVKSLSLSTPSEIEDKTQVEDDVKEVETAIEYDDKEDASSIPMTIIPDPEEKSAIEEAVKTLRSDPESQAVQNELSVAKENKVDSSIATTVIADQEEKSAIEEAVKTLRTDQEEGTSKVGEKTEEKLPEEAELAKEAISSAVSAINKELVIEPVEIEPKNEESKVEESYQGSDPKEVEDSIIKESIKEGVAALNKTDDSGVVQIEEVEASEVELPAPEAESHAEPKQDDKKKAETSVLQDEGISDHFTSEKAAAPSGEL</sequence>
<feature type="compositionally biased region" description="Polar residues" evidence="2">
    <location>
        <begin position="291"/>
        <end position="301"/>
    </location>
</feature>
<feature type="region of interest" description="Disordered" evidence="2">
    <location>
        <begin position="1145"/>
        <end position="1174"/>
    </location>
</feature>
<evidence type="ECO:0000256" key="1">
    <source>
        <dbReference type="SAM" id="Coils"/>
    </source>
</evidence>
<dbReference type="Pfam" id="PF03607">
    <property type="entry name" value="DCX"/>
    <property type="match status" value="1"/>
</dbReference>
<dbReference type="Proteomes" id="UP000011014">
    <property type="component" value="Unassembled WGS sequence"/>
</dbReference>
<reference evidence="4" key="1">
    <citation type="journal article" date="2010" name="Science">
        <title>Plasticity of animal genome architecture unmasked by rapid evolution of a pelagic tunicate.</title>
        <authorList>
            <person name="Denoeud F."/>
            <person name="Henriet S."/>
            <person name="Mungpakdee S."/>
            <person name="Aury J.M."/>
            <person name="Da Silva C."/>
            <person name="Brinkmann H."/>
            <person name="Mikhaleva J."/>
            <person name="Olsen L.C."/>
            <person name="Jubin C."/>
            <person name="Canestro C."/>
            <person name="Bouquet J.M."/>
            <person name="Danks G."/>
            <person name="Poulain J."/>
            <person name="Campsteijn C."/>
            <person name="Adamski M."/>
            <person name="Cross I."/>
            <person name="Yadetie F."/>
            <person name="Muffato M."/>
            <person name="Louis A."/>
            <person name="Butcher S."/>
            <person name="Tsagkogeorga G."/>
            <person name="Konrad A."/>
            <person name="Singh S."/>
            <person name="Jensen M.F."/>
            <person name="Cong E.H."/>
            <person name="Eikeseth-Otteraa H."/>
            <person name="Noel B."/>
            <person name="Anthouard V."/>
            <person name="Porcel B.M."/>
            <person name="Kachouri-Lafond R."/>
            <person name="Nishino A."/>
            <person name="Ugolini M."/>
            <person name="Chourrout P."/>
            <person name="Nishida H."/>
            <person name="Aasland R."/>
            <person name="Huzurbazar S."/>
            <person name="Westhof E."/>
            <person name="Delsuc F."/>
            <person name="Lehrach H."/>
            <person name="Reinhardt R."/>
            <person name="Weissenbach J."/>
            <person name="Roy S.W."/>
            <person name="Artiguenave F."/>
            <person name="Postlethwait J.H."/>
            <person name="Manak J.R."/>
            <person name="Thompson E.M."/>
            <person name="Jaillon O."/>
            <person name="Du Pasquier L."/>
            <person name="Boudinot P."/>
            <person name="Liberles D.A."/>
            <person name="Volff J.N."/>
            <person name="Philippe H."/>
            <person name="Lenhard B."/>
            <person name="Roest Crollius H."/>
            <person name="Wincker P."/>
            <person name="Chourrout D."/>
        </authorList>
    </citation>
    <scope>NUCLEOTIDE SEQUENCE [LARGE SCALE GENOMIC DNA]</scope>
</reference>
<feature type="region of interest" description="Disordered" evidence="2">
    <location>
        <begin position="2383"/>
        <end position="2448"/>
    </location>
</feature>
<dbReference type="PROSITE" id="PS50309">
    <property type="entry name" value="DC"/>
    <property type="match status" value="1"/>
</dbReference>
<feature type="region of interest" description="Disordered" evidence="2">
    <location>
        <begin position="282"/>
        <end position="307"/>
    </location>
</feature>
<feature type="coiled-coil region" evidence="1">
    <location>
        <begin position="495"/>
        <end position="529"/>
    </location>
</feature>
<dbReference type="InterPro" id="IPR003533">
    <property type="entry name" value="Doublecortin_dom"/>
</dbReference>
<protein>
    <recommendedName>
        <fullName evidence="3">Doublecortin domain-containing protein</fullName>
    </recommendedName>
</protein>
<dbReference type="InterPro" id="IPR036572">
    <property type="entry name" value="Doublecortin_dom_sf"/>
</dbReference>
<feature type="region of interest" description="Disordered" evidence="2">
    <location>
        <begin position="35"/>
        <end position="55"/>
    </location>
</feature>
<feature type="region of interest" description="Disordered" evidence="2">
    <location>
        <begin position="2162"/>
        <end position="2181"/>
    </location>
</feature>
<feature type="compositionally biased region" description="Basic and acidic residues" evidence="2">
    <location>
        <begin position="35"/>
        <end position="54"/>
    </location>
</feature>
<feature type="region of interest" description="Disordered" evidence="2">
    <location>
        <begin position="2296"/>
        <end position="2318"/>
    </location>
</feature>
<feature type="region of interest" description="Disordered" evidence="2">
    <location>
        <begin position="585"/>
        <end position="608"/>
    </location>
</feature>
<feature type="region of interest" description="Disordered" evidence="2">
    <location>
        <begin position="1264"/>
        <end position="1291"/>
    </location>
</feature>
<feature type="compositionally biased region" description="Basic and acidic residues" evidence="2">
    <location>
        <begin position="2345"/>
        <end position="2369"/>
    </location>
</feature>
<feature type="compositionally biased region" description="Basic and acidic residues" evidence="2">
    <location>
        <begin position="2408"/>
        <end position="2423"/>
    </location>
</feature>
<dbReference type="Gene3D" id="3.10.20.230">
    <property type="entry name" value="Doublecortin domain"/>
    <property type="match status" value="1"/>
</dbReference>
<gene>
    <name evidence="4" type="ORF">GSOID_T00029393001</name>
</gene>
<evidence type="ECO:0000313" key="4">
    <source>
        <dbReference type="EMBL" id="CBY32094.1"/>
    </source>
</evidence>
<dbReference type="CDD" id="cd01617">
    <property type="entry name" value="DCX"/>
    <property type="match status" value="1"/>
</dbReference>
<feature type="region of interest" description="Disordered" evidence="2">
    <location>
        <begin position="2340"/>
        <end position="2369"/>
    </location>
</feature>
<dbReference type="EMBL" id="FN654333">
    <property type="protein sequence ID" value="CBY32094.1"/>
    <property type="molecule type" value="Genomic_DNA"/>
</dbReference>
<evidence type="ECO:0000256" key="2">
    <source>
        <dbReference type="SAM" id="MobiDB-lite"/>
    </source>
</evidence>
<evidence type="ECO:0000259" key="3">
    <source>
        <dbReference type="PROSITE" id="PS50309"/>
    </source>
</evidence>
<keyword evidence="1" id="KW-0175">Coiled coil</keyword>
<dbReference type="GO" id="GO:0035556">
    <property type="term" value="P:intracellular signal transduction"/>
    <property type="evidence" value="ECO:0007669"/>
    <property type="project" value="InterPro"/>
</dbReference>
<feature type="domain" description="Doublecortin" evidence="3">
    <location>
        <begin position="73"/>
        <end position="155"/>
    </location>
</feature>
<dbReference type="SUPFAM" id="SSF89837">
    <property type="entry name" value="Doublecortin (DC)"/>
    <property type="match status" value="1"/>
</dbReference>
<proteinExistence type="predicted"/>
<name>E4Y957_OIKDI</name>
<feature type="compositionally biased region" description="Polar residues" evidence="2">
    <location>
        <begin position="1277"/>
        <end position="1291"/>
    </location>
</feature>
<feature type="region of interest" description="Disordered" evidence="2">
    <location>
        <begin position="653"/>
        <end position="674"/>
    </location>
</feature>
<organism evidence="4">
    <name type="scientific">Oikopleura dioica</name>
    <name type="common">Tunicate</name>
    <dbReference type="NCBI Taxonomy" id="34765"/>
    <lineage>
        <taxon>Eukaryota</taxon>
        <taxon>Metazoa</taxon>
        <taxon>Chordata</taxon>
        <taxon>Tunicata</taxon>
        <taxon>Appendicularia</taxon>
        <taxon>Copelata</taxon>
        <taxon>Oikopleuridae</taxon>
        <taxon>Oikopleura</taxon>
    </lineage>
</organism>
<feature type="region of interest" description="Disordered" evidence="2">
    <location>
        <begin position="2116"/>
        <end position="2142"/>
    </location>
</feature>
<feature type="compositionally biased region" description="Acidic residues" evidence="2">
    <location>
        <begin position="659"/>
        <end position="672"/>
    </location>
</feature>
<feature type="region of interest" description="Disordered" evidence="2">
    <location>
        <begin position="177"/>
        <end position="202"/>
    </location>
</feature>
<feature type="compositionally biased region" description="Acidic residues" evidence="2">
    <location>
        <begin position="593"/>
        <end position="608"/>
    </location>
</feature>
<dbReference type="SMART" id="SM00537">
    <property type="entry name" value="DCX"/>
    <property type="match status" value="1"/>
</dbReference>
<accession>E4Y957</accession>